<gene>
    <name evidence="5" type="ORF">SCUD_LOCUS13498</name>
</gene>
<dbReference type="STRING" id="6186.A0A183KEQ4"/>
<feature type="domain" description="Amine oxidase" evidence="4">
    <location>
        <begin position="114"/>
        <end position="347"/>
    </location>
</feature>
<evidence type="ECO:0000313" key="7">
    <source>
        <dbReference type="WBParaSite" id="SCUD_0001350101-mRNA-1"/>
    </source>
</evidence>
<evidence type="ECO:0000313" key="5">
    <source>
        <dbReference type="EMBL" id="VDP52918.1"/>
    </source>
</evidence>
<name>A0A183KEQ4_9TREM</name>
<keyword evidence="6" id="KW-1185">Reference proteome</keyword>
<dbReference type="Gene3D" id="3.90.660.10">
    <property type="match status" value="1"/>
</dbReference>
<protein>
    <submittedName>
        <fullName evidence="7">Amino_oxidase domain-containing protein</fullName>
    </submittedName>
</protein>
<dbReference type="GO" id="GO:0003682">
    <property type="term" value="F:chromatin binding"/>
    <property type="evidence" value="ECO:0007669"/>
    <property type="project" value="TreeGrafter"/>
</dbReference>
<dbReference type="Proteomes" id="UP000279833">
    <property type="component" value="Unassembled WGS sequence"/>
</dbReference>
<evidence type="ECO:0000256" key="1">
    <source>
        <dbReference type="ARBA" id="ARBA00005995"/>
    </source>
</evidence>
<dbReference type="GO" id="GO:0016491">
    <property type="term" value="F:oxidoreductase activity"/>
    <property type="evidence" value="ECO:0007669"/>
    <property type="project" value="UniProtKB-KW"/>
</dbReference>
<evidence type="ECO:0000256" key="2">
    <source>
        <dbReference type="ARBA" id="ARBA00023002"/>
    </source>
</evidence>
<dbReference type="InterPro" id="IPR050281">
    <property type="entry name" value="Flavin_monoamine_oxidase"/>
</dbReference>
<dbReference type="InterPro" id="IPR002937">
    <property type="entry name" value="Amino_oxidase"/>
</dbReference>
<comment type="similarity">
    <text evidence="1">Belongs to the flavin monoamine oxidase family.</text>
</comment>
<dbReference type="GO" id="GO:0006338">
    <property type="term" value="P:chromatin remodeling"/>
    <property type="evidence" value="ECO:0007669"/>
    <property type="project" value="TreeGrafter"/>
</dbReference>
<feature type="compositionally biased region" description="Low complexity" evidence="3">
    <location>
        <begin position="32"/>
        <end position="44"/>
    </location>
</feature>
<evidence type="ECO:0000259" key="4">
    <source>
        <dbReference type="Pfam" id="PF01593"/>
    </source>
</evidence>
<organism evidence="7">
    <name type="scientific">Schistosoma curassoni</name>
    <dbReference type="NCBI Taxonomy" id="6186"/>
    <lineage>
        <taxon>Eukaryota</taxon>
        <taxon>Metazoa</taxon>
        <taxon>Spiralia</taxon>
        <taxon>Lophotrochozoa</taxon>
        <taxon>Platyhelminthes</taxon>
        <taxon>Trematoda</taxon>
        <taxon>Digenea</taxon>
        <taxon>Strigeidida</taxon>
        <taxon>Schistosomatoidea</taxon>
        <taxon>Schistosomatidae</taxon>
        <taxon>Schistosoma</taxon>
    </lineage>
</organism>
<dbReference type="WBParaSite" id="SCUD_0001350101-mRNA-1">
    <property type="protein sequence ID" value="SCUD_0001350101-mRNA-1"/>
    <property type="gene ID" value="SCUD_0001350101"/>
</dbReference>
<dbReference type="SUPFAM" id="SSF51905">
    <property type="entry name" value="FAD/NAD(P)-binding domain"/>
    <property type="match status" value="1"/>
</dbReference>
<evidence type="ECO:0000256" key="3">
    <source>
        <dbReference type="SAM" id="MobiDB-lite"/>
    </source>
</evidence>
<dbReference type="EMBL" id="UZAK01035921">
    <property type="protein sequence ID" value="VDP52918.1"/>
    <property type="molecule type" value="Genomic_DNA"/>
</dbReference>
<dbReference type="InterPro" id="IPR036188">
    <property type="entry name" value="FAD/NAD-bd_sf"/>
</dbReference>
<dbReference type="SUPFAM" id="SSF54373">
    <property type="entry name" value="FAD-linked reductases, C-terminal domain"/>
    <property type="match status" value="1"/>
</dbReference>
<keyword evidence="2" id="KW-0560">Oxidoreductase</keyword>
<dbReference type="PANTHER" id="PTHR10742:SF386">
    <property type="entry name" value="LYSINE-SPECIFIC HISTONE DEMETHYLASE 1A"/>
    <property type="match status" value="1"/>
</dbReference>
<dbReference type="Gene3D" id="3.50.50.60">
    <property type="entry name" value="FAD/NAD(P)-binding domain"/>
    <property type="match status" value="1"/>
</dbReference>
<dbReference type="PANTHER" id="PTHR10742">
    <property type="entry name" value="FLAVIN MONOAMINE OXIDASE"/>
    <property type="match status" value="1"/>
</dbReference>
<sequence length="375" mass="41919">MQWTAWMQLDELDFADDLDLLSHTHEQMQRKTASVAAASATSESYDGRQDSSNTWSRGLENYYNHHLKSTSIYKQQPTVAENKQASSRGKLGKDTWGVQVDVLNSAFSQDDLIEYEADALICTLPLGILKEIIQQDNETTMHQSQITTNESSNNCLTKLVVPRFEPRLPDWKISAIQRLGFGVLNKVVLIFEKSFWDRSHNLFGHVNESTNSRGELFLFWSITDKPVLIALIAGRAACDLENEKTSPTRRLSPGSKGQNSLPIDAYVTRWRTDPYSRGSYSYVAVGATGADYDILGEPVYYSSSSSDDISMPTNNPRIFFAGEHTCRCYPATVHGALLSGLREAARVANHYFPGQTPVRASGFKLNTSQSTNPHF</sequence>
<dbReference type="Pfam" id="PF01593">
    <property type="entry name" value="Amino_oxidase"/>
    <property type="match status" value="1"/>
</dbReference>
<evidence type="ECO:0000313" key="6">
    <source>
        <dbReference type="Proteomes" id="UP000279833"/>
    </source>
</evidence>
<feature type="region of interest" description="Disordered" evidence="3">
    <location>
        <begin position="32"/>
        <end position="52"/>
    </location>
</feature>
<reference evidence="7" key="1">
    <citation type="submission" date="2016-06" db="UniProtKB">
        <authorList>
            <consortium name="WormBaseParasite"/>
        </authorList>
    </citation>
    <scope>IDENTIFICATION</scope>
</reference>
<dbReference type="GO" id="GO:0050660">
    <property type="term" value="F:flavin adenine dinucleotide binding"/>
    <property type="evidence" value="ECO:0007669"/>
    <property type="project" value="TreeGrafter"/>
</dbReference>
<accession>A0A183KEQ4</accession>
<reference evidence="5 6" key="2">
    <citation type="submission" date="2018-11" db="EMBL/GenBank/DDBJ databases">
        <authorList>
            <consortium name="Pathogen Informatics"/>
        </authorList>
    </citation>
    <scope>NUCLEOTIDE SEQUENCE [LARGE SCALE GENOMIC DNA]</scope>
    <source>
        <strain evidence="5">Dakar</strain>
        <strain evidence="6">Dakar, Senegal</strain>
    </source>
</reference>
<proteinExistence type="inferred from homology"/>
<dbReference type="AlphaFoldDB" id="A0A183KEQ4"/>